<proteinExistence type="predicted"/>
<evidence type="ECO:0000313" key="3">
    <source>
        <dbReference type="Proteomes" id="UP000681027"/>
    </source>
</evidence>
<dbReference type="InterPro" id="IPR041419">
    <property type="entry name" value="TnsE_C"/>
</dbReference>
<gene>
    <name evidence="2" type="ORF">KHA94_22225</name>
</gene>
<feature type="domain" description="TnsE C-terminal" evidence="1">
    <location>
        <begin position="374"/>
        <end position="496"/>
    </location>
</feature>
<accession>A0ABS5NYC6</accession>
<dbReference type="Pfam" id="PF18623">
    <property type="entry name" value="TnsE_C"/>
    <property type="match status" value="1"/>
</dbReference>
<organism evidence="2 3">
    <name type="scientific">Cytobacillus citreus</name>
    <dbReference type="NCBI Taxonomy" id="2833586"/>
    <lineage>
        <taxon>Bacteria</taxon>
        <taxon>Bacillati</taxon>
        <taxon>Bacillota</taxon>
        <taxon>Bacilli</taxon>
        <taxon>Bacillales</taxon>
        <taxon>Bacillaceae</taxon>
        <taxon>Cytobacillus</taxon>
    </lineage>
</organism>
<evidence type="ECO:0000313" key="2">
    <source>
        <dbReference type="EMBL" id="MBS4192850.1"/>
    </source>
</evidence>
<name>A0ABS5NYC6_9BACI</name>
<dbReference type="EMBL" id="JAGYPM010000006">
    <property type="protein sequence ID" value="MBS4192850.1"/>
    <property type="molecule type" value="Genomic_DNA"/>
</dbReference>
<protein>
    <recommendedName>
        <fullName evidence="1">TnsE C-terminal domain-containing protein</fullName>
    </recommendedName>
</protein>
<sequence length="517" mass="60053">MSKQQVKLDNWPFNNGEKAQLTWISSPFWQSKKIMIYAYFRINGKTEKLLADWGTLPALAIQHYYMNGDIRKSIAPAGTEEVEMTIYPNNVSYFEKEWSIYGTNDKDMSRSFIVSSDNKNYILPLIEVVRSILAPNRFLLYRLFETNSFPQYFIEQYGANKIHLDFSSLYHRKYTKDNFLYQLVWLLSNQDLRRIFENVAYTFINMGIVKFDWLFTKPITIKAIVKSTSNGGTILRITNVKNKQIPYSEISFSHPEIIQTEKSGEAKKYTLHSKSGNGNQQNELTLDEQVEGTTDNFDLIEMENQVHEYVKLPKVTKIRRNSNKQRNFEDENTKKYFIDDQGRRSTSDVGGNKVAKGLENKSLYDIQVQGELGEFIKVLKVLENYSEVQSINVIQGSLNEFSDTKRFVYLNDGVTERKYVIAEIVLFANKVVSVIEVEREDMALSTLICKLKMQQDKNYCYKQTLSGLVNNNGTWDKKQLSFNEIKFSTLKHGKKEAQHRANLLVNKFIKILRGITC</sequence>
<keyword evidence="3" id="KW-1185">Reference proteome</keyword>
<comment type="caution">
    <text evidence="2">The sequence shown here is derived from an EMBL/GenBank/DDBJ whole genome shotgun (WGS) entry which is preliminary data.</text>
</comment>
<dbReference type="RefSeq" id="WP_213104296.1">
    <property type="nucleotide sequence ID" value="NZ_JAGYPM010000006.1"/>
</dbReference>
<evidence type="ECO:0000259" key="1">
    <source>
        <dbReference type="Pfam" id="PF18623"/>
    </source>
</evidence>
<reference evidence="2 3" key="1">
    <citation type="submission" date="2021-05" db="EMBL/GenBank/DDBJ databases">
        <title>Novel Bacillus species.</title>
        <authorList>
            <person name="Liu G."/>
        </authorList>
    </citation>
    <scope>NUCLEOTIDE SEQUENCE [LARGE SCALE GENOMIC DNA]</scope>
    <source>
        <strain evidence="2 3">FJAT-49705</strain>
    </source>
</reference>
<dbReference type="Proteomes" id="UP000681027">
    <property type="component" value="Unassembled WGS sequence"/>
</dbReference>